<keyword evidence="2" id="KW-1185">Reference proteome</keyword>
<dbReference type="AlphaFoldDB" id="A0A1H3XVD9"/>
<dbReference type="EMBL" id="FNQJ01000004">
    <property type="protein sequence ID" value="SEA02478.1"/>
    <property type="molecule type" value="Genomic_DNA"/>
</dbReference>
<accession>A0A1H3XVD9</accession>
<sequence>MAMAATPLEFLTMDLVLPNFPSVLSGPWPDLRAWWRRAMELRIDVDPPAAGALEQELDTLHRRLYTPGDRLCGLAMEPLPDPRFAMHRREADGEWYVYVEDRLERRLAGYTVFNRLIEVDRHTDPHVRAPHSKFAPAYQRRGLATAVYGWALGAGTCLVSGARQSSGAHALWRSLMHRHAWGYVDLRNKRLVYLGRAVSASRREALPVRMLLLGAGWTLPAFAAAVRMAQEGDGQSQRQREATAA</sequence>
<name>A0A1H3XVD9_9BURK</name>
<evidence type="ECO:0000313" key="1">
    <source>
        <dbReference type="EMBL" id="SEA02478.1"/>
    </source>
</evidence>
<dbReference type="Proteomes" id="UP000199002">
    <property type="component" value="Unassembled WGS sequence"/>
</dbReference>
<dbReference type="STRING" id="592050.SAMN05421875_104116"/>
<gene>
    <name evidence="1" type="ORF">SAMN05421875_104116</name>
</gene>
<organism evidence="1 2">
    <name type="scientific">Acidovorax soli</name>
    <dbReference type="NCBI Taxonomy" id="592050"/>
    <lineage>
        <taxon>Bacteria</taxon>
        <taxon>Pseudomonadati</taxon>
        <taxon>Pseudomonadota</taxon>
        <taxon>Betaproteobacteria</taxon>
        <taxon>Burkholderiales</taxon>
        <taxon>Comamonadaceae</taxon>
        <taxon>Acidovorax</taxon>
    </lineage>
</organism>
<dbReference type="RefSeq" id="WP_348691031.1">
    <property type="nucleotide sequence ID" value="NZ_CAXIQL010000017.1"/>
</dbReference>
<protein>
    <submittedName>
        <fullName evidence="1">Uncharacterized protein</fullName>
    </submittedName>
</protein>
<evidence type="ECO:0000313" key="2">
    <source>
        <dbReference type="Proteomes" id="UP000199002"/>
    </source>
</evidence>
<proteinExistence type="predicted"/>
<reference evidence="2" key="1">
    <citation type="submission" date="2016-10" db="EMBL/GenBank/DDBJ databases">
        <authorList>
            <person name="Varghese N."/>
            <person name="Submissions S."/>
        </authorList>
    </citation>
    <scope>NUCLEOTIDE SEQUENCE [LARGE SCALE GENOMIC DNA]</scope>
    <source>
        <strain evidence="2">DSM 25157</strain>
    </source>
</reference>